<evidence type="ECO:0000313" key="5">
    <source>
        <dbReference type="Proteomes" id="UP000646365"/>
    </source>
</evidence>
<sequence>MLASSLWSLLVPSAEAATIIDEWATVQPPAVPALKPATVDPKTTALLVLDIVPQTCNAERRPRCLATLPAIHGLLERARRAGMMVGYSLVPGSTAAAVLKEAAPVGGEPTVTSSADKFLGTDLEARLRARGIKTVITVGVAAQGAVLLTAEEAALRGFEVVVPVDGVSSDSPYAEQYLAWHMLNAPGVAGHVVLTRTDLVQF</sequence>
<evidence type="ECO:0000256" key="2">
    <source>
        <dbReference type="SAM" id="SignalP"/>
    </source>
</evidence>
<gene>
    <name evidence="4" type="ORF">GCM10011611_11580</name>
</gene>
<accession>A0A8J2YR33</accession>
<comment type="caution">
    <text evidence="4">The sequence shown here is derived from an EMBL/GenBank/DDBJ whole genome shotgun (WGS) entry which is preliminary data.</text>
</comment>
<dbReference type="Proteomes" id="UP000646365">
    <property type="component" value="Unassembled WGS sequence"/>
</dbReference>
<dbReference type="PANTHER" id="PTHR43540">
    <property type="entry name" value="PEROXYUREIDOACRYLATE/UREIDOACRYLATE AMIDOHYDROLASE-RELATED"/>
    <property type="match status" value="1"/>
</dbReference>
<name>A0A8J2YR33_9PROT</name>
<feature type="domain" description="Isochorismatase-like" evidence="3">
    <location>
        <begin position="44"/>
        <end position="186"/>
    </location>
</feature>
<dbReference type="SUPFAM" id="SSF52499">
    <property type="entry name" value="Isochorismatase-like hydrolases"/>
    <property type="match status" value="1"/>
</dbReference>
<dbReference type="Pfam" id="PF00857">
    <property type="entry name" value="Isochorismatase"/>
    <property type="match status" value="1"/>
</dbReference>
<dbReference type="InterPro" id="IPR000868">
    <property type="entry name" value="Isochorismatase-like_dom"/>
</dbReference>
<evidence type="ECO:0000256" key="1">
    <source>
        <dbReference type="ARBA" id="ARBA00022801"/>
    </source>
</evidence>
<reference evidence="4" key="1">
    <citation type="journal article" date="2014" name="Int. J. Syst. Evol. Microbiol.">
        <title>Complete genome sequence of Corynebacterium casei LMG S-19264T (=DSM 44701T), isolated from a smear-ripened cheese.</title>
        <authorList>
            <consortium name="US DOE Joint Genome Institute (JGI-PGF)"/>
            <person name="Walter F."/>
            <person name="Albersmeier A."/>
            <person name="Kalinowski J."/>
            <person name="Ruckert C."/>
        </authorList>
    </citation>
    <scope>NUCLEOTIDE SEQUENCE</scope>
    <source>
        <strain evidence="4">CGMCC 1.15725</strain>
    </source>
</reference>
<evidence type="ECO:0000313" key="4">
    <source>
        <dbReference type="EMBL" id="GGF07754.1"/>
    </source>
</evidence>
<dbReference type="PANTHER" id="PTHR43540:SF6">
    <property type="entry name" value="ISOCHORISMATASE-LIKE DOMAIN-CONTAINING PROTEIN"/>
    <property type="match status" value="1"/>
</dbReference>
<protein>
    <submittedName>
        <fullName evidence="4">Isochorismatase</fullName>
    </submittedName>
</protein>
<evidence type="ECO:0000259" key="3">
    <source>
        <dbReference type="Pfam" id="PF00857"/>
    </source>
</evidence>
<dbReference type="GO" id="GO:0016787">
    <property type="term" value="F:hydrolase activity"/>
    <property type="evidence" value="ECO:0007669"/>
    <property type="project" value="UniProtKB-KW"/>
</dbReference>
<dbReference type="Gene3D" id="3.40.50.850">
    <property type="entry name" value="Isochorismatase-like"/>
    <property type="match status" value="1"/>
</dbReference>
<dbReference type="EMBL" id="BMJQ01000002">
    <property type="protein sequence ID" value="GGF07754.1"/>
    <property type="molecule type" value="Genomic_DNA"/>
</dbReference>
<feature type="chain" id="PRO_5035300147" evidence="2">
    <location>
        <begin position="17"/>
        <end position="202"/>
    </location>
</feature>
<dbReference type="CDD" id="cd00431">
    <property type="entry name" value="cysteine_hydrolases"/>
    <property type="match status" value="1"/>
</dbReference>
<dbReference type="InterPro" id="IPR036380">
    <property type="entry name" value="Isochorismatase-like_sf"/>
</dbReference>
<organism evidence="4 5">
    <name type="scientific">Aliidongia dinghuensis</name>
    <dbReference type="NCBI Taxonomy" id="1867774"/>
    <lineage>
        <taxon>Bacteria</taxon>
        <taxon>Pseudomonadati</taxon>
        <taxon>Pseudomonadota</taxon>
        <taxon>Alphaproteobacteria</taxon>
        <taxon>Rhodospirillales</taxon>
        <taxon>Dongiaceae</taxon>
        <taxon>Aliidongia</taxon>
    </lineage>
</organism>
<feature type="signal peptide" evidence="2">
    <location>
        <begin position="1"/>
        <end position="16"/>
    </location>
</feature>
<keyword evidence="2" id="KW-0732">Signal</keyword>
<keyword evidence="1" id="KW-0378">Hydrolase</keyword>
<proteinExistence type="predicted"/>
<dbReference type="AlphaFoldDB" id="A0A8J2YR33"/>
<dbReference type="InterPro" id="IPR050272">
    <property type="entry name" value="Isochorismatase-like_hydrls"/>
</dbReference>
<keyword evidence="5" id="KW-1185">Reference proteome</keyword>
<reference evidence="4" key="2">
    <citation type="submission" date="2020-09" db="EMBL/GenBank/DDBJ databases">
        <authorList>
            <person name="Sun Q."/>
            <person name="Zhou Y."/>
        </authorList>
    </citation>
    <scope>NUCLEOTIDE SEQUENCE</scope>
    <source>
        <strain evidence="4">CGMCC 1.15725</strain>
    </source>
</reference>